<evidence type="ECO:0000256" key="7">
    <source>
        <dbReference type="ARBA" id="ARBA00022827"/>
    </source>
</evidence>
<dbReference type="PROSITE" id="PS51257">
    <property type="entry name" value="PROKAR_LIPOPROTEIN"/>
    <property type="match status" value="1"/>
</dbReference>
<comment type="pathway">
    <text evidence="2">Siderophore biosynthesis.</text>
</comment>
<name>A0A7Z0KAE4_9MICC</name>
<evidence type="ECO:0000256" key="10">
    <source>
        <dbReference type="ARBA" id="ARBA00023033"/>
    </source>
</evidence>
<protein>
    <recommendedName>
        <fullName evidence="5">L-lysine N6-monooxygenase MbtG</fullName>
        <ecNumber evidence="4">1.14.13.59</ecNumber>
    </recommendedName>
    <alternativeName>
        <fullName evidence="14">Lysine 6-N-hydroxylase</fullName>
    </alternativeName>
    <alternativeName>
        <fullName evidence="13">Lysine N6-hydroxylase</fullName>
    </alternativeName>
    <alternativeName>
        <fullName evidence="11">Lysine-N-oxygenase</fullName>
    </alternativeName>
    <alternativeName>
        <fullName evidence="12">Mycobactin synthase protein G</fullName>
    </alternativeName>
</protein>
<evidence type="ECO:0000256" key="13">
    <source>
        <dbReference type="ARBA" id="ARBA00032493"/>
    </source>
</evidence>
<keyword evidence="6" id="KW-0285">Flavoprotein</keyword>
<dbReference type="EMBL" id="JACCFY010000001">
    <property type="protein sequence ID" value="NYJ78768.1"/>
    <property type="molecule type" value="Genomic_DNA"/>
</dbReference>
<evidence type="ECO:0000313" key="16">
    <source>
        <dbReference type="EMBL" id="NYJ78768.1"/>
    </source>
</evidence>
<dbReference type="InterPro" id="IPR025700">
    <property type="entry name" value="Lys/Orn_oxygenase"/>
</dbReference>
<dbReference type="PANTHER" id="PTHR42802:SF1">
    <property type="entry name" value="L-ORNITHINE N(5)-MONOOXYGENASE"/>
    <property type="match status" value="1"/>
</dbReference>
<evidence type="ECO:0000256" key="14">
    <source>
        <dbReference type="ARBA" id="ARBA00032738"/>
    </source>
</evidence>
<dbReference type="SUPFAM" id="SSF51905">
    <property type="entry name" value="FAD/NAD(P)-binding domain"/>
    <property type="match status" value="2"/>
</dbReference>
<evidence type="ECO:0000256" key="5">
    <source>
        <dbReference type="ARBA" id="ARBA00016406"/>
    </source>
</evidence>
<evidence type="ECO:0000313" key="17">
    <source>
        <dbReference type="Proteomes" id="UP000535437"/>
    </source>
</evidence>
<dbReference type="EC" id="1.14.13.59" evidence="4"/>
<evidence type="ECO:0000256" key="11">
    <source>
        <dbReference type="ARBA" id="ARBA00029939"/>
    </source>
</evidence>
<evidence type="ECO:0000256" key="9">
    <source>
        <dbReference type="ARBA" id="ARBA00023002"/>
    </source>
</evidence>
<comment type="catalytic activity">
    <reaction evidence="15">
        <text>L-lysine + NADPH + O2 = N(6)-hydroxy-L-lysine + NADP(+) + H2O</text>
        <dbReference type="Rhea" id="RHEA:23228"/>
        <dbReference type="ChEBI" id="CHEBI:15377"/>
        <dbReference type="ChEBI" id="CHEBI:15379"/>
        <dbReference type="ChEBI" id="CHEBI:32551"/>
        <dbReference type="ChEBI" id="CHEBI:57783"/>
        <dbReference type="ChEBI" id="CHEBI:57820"/>
        <dbReference type="ChEBI" id="CHEBI:58349"/>
        <dbReference type="EC" id="1.14.13.59"/>
    </reaction>
</comment>
<keyword evidence="7" id="KW-0274">FAD</keyword>
<dbReference type="PANTHER" id="PTHR42802">
    <property type="entry name" value="MONOOXYGENASE"/>
    <property type="match status" value="1"/>
</dbReference>
<evidence type="ECO:0000256" key="6">
    <source>
        <dbReference type="ARBA" id="ARBA00022630"/>
    </source>
</evidence>
<dbReference type="InterPro" id="IPR036188">
    <property type="entry name" value="FAD/NAD-bd_sf"/>
</dbReference>
<proteinExistence type="inferred from homology"/>
<gene>
    <name evidence="16" type="ORF">HNR09_002179</name>
</gene>
<dbReference type="Proteomes" id="UP000535437">
    <property type="component" value="Unassembled WGS sequence"/>
</dbReference>
<reference evidence="16 17" key="1">
    <citation type="submission" date="2020-07" db="EMBL/GenBank/DDBJ databases">
        <title>Sequencing the genomes of 1000 actinobacteria strains.</title>
        <authorList>
            <person name="Klenk H.-P."/>
        </authorList>
    </citation>
    <scope>NUCLEOTIDE SEQUENCE [LARGE SCALE GENOMIC DNA]</scope>
    <source>
        <strain evidence="16 17">DSM 15475</strain>
    </source>
</reference>
<comment type="cofactor">
    <cofactor evidence="1">
        <name>FAD</name>
        <dbReference type="ChEBI" id="CHEBI:57692"/>
    </cofactor>
</comment>
<comment type="similarity">
    <text evidence="3">Belongs to the lysine N(6)-hydroxylase/L-ornithine N(5)-oxygenase family.</text>
</comment>
<dbReference type="Gene3D" id="3.50.50.60">
    <property type="entry name" value="FAD/NAD(P)-binding domain"/>
    <property type="match status" value="1"/>
</dbReference>
<dbReference type="Pfam" id="PF13434">
    <property type="entry name" value="Lys_Orn_oxgnase"/>
    <property type="match status" value="1"/>
</dbReference>
<dbReference type="AlphaFoldDB" id="A0A7Z0KAE4"/>
<organism evidence="16 17">
    <name type="scientific">Nesterenkonia xinjiangensis</name>
    <dbReference type="NCBI Taxonomy" id="225327"/>
    <lineage>
        <taxon>Bacteria</taxon>
        <taxon>Bacillati</taxon>
        <taxon>Actinomycetota</taxon>
        <taxon>Actinomycetes</taxon>
        <taxon>Micrococcales</taxon>
        <taxon>Micrococcaceae</taxon>
        <taxon>Nesterenkonia</taxon>
    </lineage>
</organism>
<evidence type="ECO:0000256" key="4">
    <source>
        <dbReference type="ARBA" id="ARBA00013076"/>
    </source>
</evidence>
<evidence type="ECO:0000256" key="1">
    <source>
        <dbReference type="ARBA" id="ARBA00001974"/>
    </source>
</evidence>
<evidence type="ECO:0000256" key="15">
    <source>
        <dbReference type="ARBA" id="ARBA00048407"/>
    </source>
</evidence>
<evidence type="ECO:0000256" key="3">
    <source>
        <dbReference type="ARBA" id="ARBA00007588"/>
    </source>
</evidence>
<evidence type="ECO:0000256" key="2">
    <source>
        <dbReference type="ARBA" id="ARBA00004924"/>
    </source>
</evidence>
<accession>A0A7Z0KAE4</accession>
<evidence type="ECO:0000256" key="12">
    <source>
        <dbReference type="ARBA" id="ARBA00031158"/>
    </source>
</evidence>
<keyword evidence="17" id="KW-1185">Reference proteome</keyword>
<dbReference type="GO" id="GO:0047091">
    <property type="term" value="F:L-lysine 6-monooxygenase (NADPH) activity"/>
    <property type="evidence" value="ECO:0007669"/>
    <property type="project" value="UniProtKB-EC"/>
</dbReference>
<evidence type="ECO:0000256" key="8">
    <source>
        <dbReference type="ARBA" id="ARBA00022857"/>
    </source>
</evidence>
<keyword evidence="9 16" id="KW-0560">Oxidoreductase</keyword>
<comment type="caution">
    <text evidence="16">The sequence shown here is derived from an EMBL/GenBank/DDBJ whole genome shotgun (WGS) entry which is preliminary data.</text>
</comment>
<keyword evidence="8" id="KW-0521">NADP</keyword>
<keyword evidence="10" id="KW-0503">Monooxygenase</keyword>
<dbReference type="RefSeq" id="WP_343047520.1">
    <property type="nucleotide sequence ID" value="NZ_BAAALL010000001.1"/>
</dbReference>
<sequence>MSTARPTPGSTASETVHDVVGVGIGPFNLGMACLAHPLDDVDAVFLDARDGFTWHHGMMLPEATIQVPFLADLVTMADPTSEFSFLNWLKETGRLYPFYIREDFHPLRSEYDAYCRWAAEQLPTLRWGRQVESVEHDAVSDTFVVTAVTAEGVEVHRGRNVVMGIGTAPQVPALLREDVADSPQATHSADYLHRREEILSSGSATVVGSGQSAAEIFLDLLEAHRDHGLRLDWITRSPRFFSMEDTRLTLEMTSPEYTDHFHGLPEQTRDRLTREQRGLYKGISTATIDRIHDALYRLSAHQPLDVGMLTDTEVTAAPWDAASGTHRLRLQHRQLGEQAEHRTEHLILATGYEPREPAFLAPVEHLIHRDSAGRLAVGRDYRIDTLGGRIFVQNAEEHTHGLTAPDLGMGAWRNASILASLTGEEIYPLERRIAFQQFGLPTTAEVPR</sequence>